<dbReference type="AlphaFoldDB" id="L5M1W3"/>
<keyword evidence="3" id="KW-1185">Reference proteome</keyword>
<accession>L5M1W3</accession>
<name>L5M1W3_MYODS</name>
<dbReference type="Proteomes" id="UP000010556">
    <property type="component" value="Unassembled WGS sequence"/>
</dbReference>
<organism evidence="2 3">
    <name type="scientific">Myotis davidii</name>
    <name type="common">David's myotis</name>
    <dbReference type="NCBI Taxonomy" id="225400"/>
    <lineage>
        <taxon>Eukaryota</taxon>
        <taxon>Metazoa</taxon>
        <taxon>Chordata</taxon>
        <taxon>Craniata</taxon>
        <taxon>Vertebrata</taxon>
        <taxon>Euteleostomi</taxon>
        <taxon>Mammalia</taxon>
        <taxon>Eutheria</taxon>
        <taxon>Laurasiatheria</taxon>
        <taxon>Chiroptera</taxon>
        <taxon>Yangochiroptera</taxon>
        <taxon>Vespertilionidae</taxon>
        <taxon>Myotis</taxon>
    </lineage>
</organism>
<proteinExistence type="predicted"/>
<evidence type="ECO:0000256" key="1">
    <source>
        <dbReference type="SAM" id="MobiDB-lite"/>
    </source>
</evidence>
<gene>
    <name evidence="2" type="ORF">MDA_GLEAN10020810</name>
</gene>
<evidence type="ECO:0000313" key="3">
    <source>
        <dbReference type="Proteomes" id="UP000010556"/>
    </source>
</evidence>
<feature type="region of interest" description="Disordered" evidence="1">
    <location>
        <begin position="12"/>
        <end position="78"/>
    </location>
</feature>
<protein>
    <submittedName>
        <fullName evidence="2">Uncharacterized protein</fullName>
    </submittedName>
</protein>
<reference evidence="3" key="1">
    <citation type="journal article" date="2013" name="Science">
        <title>Comparative analysis of bat genomes provides insight into the evolution of flight and immunity.</title>
        <authorList>
            <person name="Zhang G."/>
            <person name="Cowled C."/>
            <person name="Shi Z."/>
            <person name="Huang Z."/>
            <person name="Bishop-Lilly K.A."/>
            <person name="Fang X."/>
            <person name="Wynne J.W."/>
            <person name="Xiong Z."/>
            <person name="Baker M.L."/>
            <person name="Zhao W."/>
            <person name="Tachedjian M."/>
            <person name="Zhu Y."/>
            <person name="Zhou P."/>
            <person name="Jiang X."/>
            <person name="Ng J."/>
            <person name="Yang L."/>
            <person name="Wu L."/>
            <person name="Xiao J."/>
            <person name="Feng Y."/>
            <person name="Chen Y."/>
            <person name="Sun X."/>
            <person name="Zhang Y."/>
            <person name="Marsh G.A."/>
            <person name="Crameri G."/>
            <person name="Broder C.C."/>
            <person name="Frey K.G."/>
            <person name="Wang L.F."/>
            <person name="Wang J."/>
        </authorList>
    </citation>
    <scope>NUCLEOTIDE SEQUENCE [LARGE SCALE GENOMIC DNA]</scope>
</reference>
<sequence>MPPPVKWEIAREAQSGRFRAATSTLRSPPPSPTPSLSSFSRLRSRHHEPNLPPVTSDTLSRDCSARGVRPEEGLALLV</sequence>
<evidence type="ECO:0000313" key="2">
    <source>
        <dbReference type="EMBL" id="ELK32356.1"/>
    </source>
</evidence>
<dbReference type="EMBL" id="KB105404">
    <property type="protein sequence ID" value="ELK32356.1"/>
    <property type="molecule type" value="Genomic_DNA"/>
</dbReference>
<feature type="compositionally biased region" description="Basic and acidic residues" evidence="1">
    <location>
        <begin position="59"/>
        <end position="72"/>
    </location>
</feature>